<dbReference type="EMBL" id="AP026802">
    <property type="protein sequence ID" value="BDR58489.1"/>
    <property type="molecule type" value="Genomic_DNA"/>
</dbReference>
<dbReference type="Proteomes" id="UP001321861">
    <property type="component" value="Chromosome"/>
</dbReference>
<evidence type="ECO:0000313" key="1">
    <source>
        <dbReference type="EMBL" id="BDR58489.1"/>
    </source>
</evidence>
<evidence type="ECO:0000313" key="2">
    <source>
        <dbReference type="Proteomes" id="UP001321861"/>
    </source>
</evidence>
<organism evidence="1 2">
    <name type="scientific">Xylocopilactobacillus apicola</name>
    <dbReference type="NCBI Taxonomy" id="2932184"/>
    <lineage>
        <taxon>Bacteria</taxon>
        <taxon>Bacillati</taxon>
        <taxon>Bacillota</taxon>
        <taxon>Bacilli</taxon>
        <taxon>Lactobacillales</taxon>
        <taxon>Lactobacillaceae</taxon>
        <taxon>Xylocopilactobacillus</taxon>
    </lineage>
</organism>
<dbReference type="KEGG" id="xap:XA3_09300"/>
<proteinExistence type="predicted"/>
<keyword evidence="2" id="KW-1185">Reference proteome</keyword>
<reference evidence="1 2" key="1">
    <citation type="journal article" date="2023" name="Microbiol. Spectr.">
        <title>Symbiosis of Carpenter Bees with Uncharacterized Lactic Acid Bacteria Showing NAD Auxotrophy.</title>
        <authorList>
            <person name="Kawasaki S."/>
            <person name="Ozawa K."/>
            <person name="Mori T."/>
            <person name="Yamamoto A."/>
            <person name="Ito M."/>
            <person name="Ohkuma M."/>
            <person name="Sakamoto M."/>
            <person name="Matsutani M."/>
        </authorList>
    </citation>
    <scope>NUCLEOTIDE SEQUENCE [LARGE SCALE GENOMIC DNA]</scope>
    <source>
        <strain evidence="1 2">XA3</strain>
    </source>
</reference>
<dbReference type="AlphaFoldDB" id="A0AAU9DRC1"/>
<name>A0AAU9DRC1_9LACO</name>
<sequence>MTLQFLLHRYNANYLDVDEGEPVITENVLKHIMLILTEQAKLVEQTSRKVRLRMKNGNYHIRQSIIYHITSSGIEYLNLMQKVVDAENTVTANINQINEYCNLIDLLADQRTETQSTKFYNYFAQMLNTYDDVMKGMHKLDNDLDQLINDLNFNHGSKEAKQLQTMINEKAIPAFQQLLAKAPKIQTLANSESFRNRVAYSQQGEDDLDTARAINDQHAITQRFRQTQAYVKRQLDRLAKSLDPSTSAIDNSLDSVYLLFNTILKAIQILSQEYEHIKNQTIDLKALTSKIDQLLTDFKSLNVPAQLPRHLAQDRLLADPSDLLDASTMGPVEYVANIRIKKIATENDNPIIVDDHLGKITTQTALDEIKELIMRDDLHAVIDHDLEFKTKIARDEIVRLYSATRADHYDSFAPFGRNVLEVRIIPEISSIRLHCAGEMFSVFLPQGFEISFAEGKI</sequence>
<gene>
    <name evidence="1" type="ORF">XA3_09300</name>
</gene>
<accession>A0AAU9DRC1</accession>
<protein>
    <submittedName>
        <fullName evidence="1">Uncharacterized protein</fullName>
    </submittedName>
</protein>